<dbReference type="AlphaFoldDB" id="A0A8E2B236"/>
<organism evidence="3 4">
    <name type="scientific">Obba rivulosa</name>
    <dbReference type="NCBI Taxonomy" id="1052685"/>
    <lineage>
        <taxon>Eukaryota</taxon>
        <taxon>Fungi</taxon>
        <taxon>Dikarya</taxon>
        <taxon>Basidiomycota</taxon>
        <taxon>Agaricomycotina</taxon>
        <taxon>Agaricomycetes</taxon>
        <taxon>Polyporales</taxon>
        <taxon>Gelatoporiaceae</taxon>
        <taxon>Obba</taxon>
    </lineage>
</organism>
<evidence type="ECO:0000256" key="1">
    <source>
        <dbReference type="SAM" id="MobiDB-lite"/>
    </source>
</evidence>
<evidence type="ECO:0000313" key="4">
    <source>
        <dbReference type="Proteomes" id="UP000250043"/>
    </source>
</evidence>
<reference evidence="3 4" key="1">
    <citation type="submission" date="2016-07" db="EMBL/GenBank/DDBJ databases">
        <title>Draft genome of the white-rot fungus Obba rivulosa 3A-2.</title>
        <authorList>
            <consortium name="DOE Joint Genome Institute"/>
            <person name="Miettinen O."/>
            <person name="Riley R."/>
            <person name="Acob R."/>
            <person name="Barry K."/>
            <person name="Cullen D."/>
            <person name="De Vries R."/>
            <person name="Hainaut M."/>
            <person name="Hatakka A."/>
            <person name="Henrissat B."/>
            <person name="Hilden K."/>
            <person name="Kuo R."/>
            <person name="Labutti K."/>
            <person name="Lipzen A."/>
            <person name="Makela M.R."/>
            <person name="Sandor L."/>
            <person name="Spatafora J.W."/>
            <person name="Grigoriev I.V."/>
            <person name="Hibbett D.S."/>
        </authorList>
    </citation>
    <scope>NUCLEOTIDE SEQUENCE [LARGE SCALE GENOMIC DNA]</scope>
    <source>
        <strain evidence="3 4">3A-2</strain>
    </source>
</reference>
<dbReference type="InterPro" id="IPR046520">
    <property type="entry name" value="DUF6697"/>
</dbReference>
<sequence length="452" mass="51201">MRGMTTPSPPPMPHATSQRTRVDSFVSQDTSPSGEDDTQPSSKRRKTKQGVITVKPEPEDVVLSVGTPSQKCSPERNMFCTIASALERAEGSASGTPEENSIPVKDEYDVKQEIILTLEQQREAVARLHNKVGLTERLPIDLDDETLNFPVSHWYIHNLYGGSFVDTFPKPNKKMLDLHGLNDWMMLSTDFNPHAPLNSGDPSPFFSSEAENGKIWPQTQRVFVMLRSGVWLYMGFYKMYPADSLTRQEYMFQHEKVKKTWAQQILIKQWGIPVRVRVYLRRERGSEPTEAEMASAARSNRTMDAIKALTWQEISRAYEVSEEACLPENFSSWFSSHALTANWCLVQCVGYDVEFQRTLVQNFHLFVLPKRKPRGELRSVNAGMQAAKGKTPQKGSKRKRAQMESDEDSDVHGSEEVEIHSVRDSGDDDSGIDESGVLQMPVGTWSRPRARK</sequence>
<dbReference type="Pfam" id="PF20411">
    <property type="entry name" value="DUF6697"/>
    <property type="match status" value="1"/>
</dbReference>
<accession>A0A8E2B236</accession>
<dbReference type="OrthoDB" id="3176940at2759"/>
<dbReference type="EMBL" id="KV722366">
    <property type="protein sequence ID" value="OCH92594.1"/>
    <property type="molecule type" value="Genomic_DNA"/>
</dbReference>
<feature type="region of interest" description="Disordered" evidence="1">
    <location>
        <begin position="1"/>
        <end position="58"/>
    </location>
</feature>
<feature type="compositionally biased region" description="Basic and acidic residues" evidence="1">
    <location>
        <begin position="410"/>
        <end position="425"/>
    </location>
</feature>
<feature type="domain" description="DUF6697" evidence="2">
    <location>
        <begin position="151"/>
        <end position="361"/>
    </location>
</feature>
<dbReference type="Proteomes" id="UP000250043">
    <property type="component" value="Unassembled WGS sequence"/>
</dbReference>
<feature type="compositionally biased region" description="Polar residues" evidence="1">
    <location>
        <begin position="15"/>
        <end position="33"/>
    </location>
</feature>
<proteinExistence type="predicted"/>
<evidence type="ECO:0000259" key="2">
    <source>
        <dbReference type="Pfam" id="PF20411"/>
    </source>
</evidence>
<protein>
    <recommendedName>
        <fullName evidence="2">DUF6697 domain-containing protein</fullName>
    </recommendedName>
</protein>
<evidence type="ECO:0000313" key="3">
    <source>
        <dbReference type="EMBL" id="OCH92594.1"/>
    </source>
</evidence>
<feature type="region of interest" description="Disordered" evidence="1">
    <location>
        <begin position="377"/>
        <end position="452"/>
    </location>
</feature>
<keyword evidence="4" id="KW-1185">Reference proteome</keyword>
<name>A0A8E2B236_9APHY</name>
<gene>
    <name evidence="3" type="ORF">OBBRIDRAFT_886095</name>
</gene>